<keyword evidence="4" id="KW-0560">Oxidoreductase</keyword>
<keyword evidence="5 8" id="KW-0503">Monooxygenase</keyword>
<evidence type="ECO:0000256" key="4">
    <source>
        <dbReference type="ARBA" id="ARBA00023002"/>
    </source>
</evidence>
<comment type="cofactor">
    <cofactor evidence="1">
        <name>FAD</name>
        <dbReference type="ChEBI" id="CHEBI:57692"/>
    </cofactor>
</comment>
<accession>A0A429YPZ4</accession>
<reference evidence="8 9" key="1">
    <citation type="submission" date="2018-12" db="EMBL/GenBank/DDBJ databases">
        <title>Mesorhizobium carbonis sp. nov., isolated from coal mine water.</title>
        <authorList>
            <person name="Xin W."/>
            <person name="Xu Z."/>
            <person name="Xiang F."/>
            <person name="Zhang J."/>
            <person name="Xi L."/>
            <person name="Liu J."/>
        </authorList>
    </citation>
    <scope>NUCLEOTIDE SEQUENCE [LARGE SCALE GENOMIC DNA]</scope>
    <source>
        <strain evidence="8 9">B2.3</strain>
    </source>
</reference>
<dbReference type="InterPro" id="IPR050493">
    <property type="entry name" value="FAD-dep_Monooxygenase_BioMet"/>
</dbReference>
<dbReference type="GO" id="GO:0004497">
    <property type="term" value="F:monooxygenase activity"/>
    <property type="evidence" value="ECO:0007669"/>
    <property type="project" value="UniProtKB-KW"/>
</dbReference>
<evidence type="ECO:0000256" key="3">
    <source>
        <dbReference type="ARBA" id="ARBA00022827"/>
    </source>
</evidence>
<proteinExistence type="predicted"/>
<comment type="caution">
    <text evidence="8">The sequence shown here is derived from an EMBL/GenBank/DDBJ whole genome shotgun (WGS) entry which is preliminary data.</text>
</comment>
<dbReference type="EMBL" id="RWKW01000102">
    <property type="protein sequence ID" value="RST83510.1"/>
    <property type="molecule type" value="Genomic_DNA"/>
</dbReference>
<dbReference type="InterPro" id="IPR036188">
    <property type="entry name" value="FAD/NAD-bd_sf"/>
</dbReference>
<feature type="domain" description="FAD-binding" evidence="7">
    <location>
        <begin position="30"/>
        <end position="373"/>
    </location>
</feature>
<evidence type="ECO:0000256" key="5">
    <source>
        <dbReference type="ARBA" id="ARBA00023033"/>
    </source>
</evidence>
<evidence type="ECO:0000256" key="6">
    <source>
        <dbReference type="SAM" id="MobiDB-lite"/>
    </source>
</evidence>
<keyword evidence="3" id="KW-0274">FAD</keyword>
<organism evidence="8 9">
    <name type="scientific">Aquibium carbonis</name>
    <dbReference type="NCBI Taxonomy" id="2495581"/>
    <lineage>
        <taxon>Bacteria</taxon>
        <taxon>Pseudomonadati</taxon>
        <taxon>Pseudomonadota</taxon>
        <taxon>Alphaproteobacteria</taxon>
        <taxon>Hyphomicrobiales</taxon>
        <taxon>Phyllobacteriaceae</taxon>
        <taxon>Aquibium</taxon>
    </lineage>
</organism>
<dbReference type="OrthoDB" id="4230779at2"/>
<protein>
    <submittedName>
        <fullName evidence="8">Monooxygenase</fullName>
    </submittedName>
</protein>
<sequence length="420" mass="45299">MPGSTGSARCRSRSPARTEPEDSMVGARRILIAGGGIGGLTAAATLLQAGFEVAVFEQAPVLSEVGAGIQVSANAGRVYRSLGLMEAVEAAGVMPDAYHFRIFDSGEILQTIPLGAGYRERHGVPYVTIHRADLHRLLVGKVSSLDPGAVRTGRTVTSFAEDEDGVTVTLADGTTERGAVLIGADGIKSVVRRGVVGSTEAAYTGDAVWRVMVPMDRLPPDHRWHSTDIWAGPGRHAVTYALRGGTVMNLVGCVEYAQWEDESWTTPRPWAEMRADFDGWHPIITGIIDAADRDQCFRWALRDREPIRDWSTARVTLLGDAAHPTLPYMAQGAAMAVEDAAVLARALLRTSDVAAAIALYQANRVDRTARIVNESRANRALFHLPDVAALRAAFAKRDMNAERSAWLFSYDPTTVELVAA</sequence>
<gene>
    <name evidence="8" type="ORF">EJC49_22375</name>
</gene>
<dbReference type="SUPFAM" id="SSF51905">
    <property type="entry name" value="FAD/NAD(P)-binding domain"/>
    <property type="match status" value="1"/>
</dbReference>
<keyword evidence="2" id="KW-0285">Flavoprotein</keyword>
<name>A0A429YPZ4_9HYPH</name>
<dbReference type="AlphaFoldDB" id="A0A429YPZ4"/>
<dbReference type="Gene3D" id="3.50.50.60">
    <property type="entry name" value="FAD/NAD(P)-binding domain"/>
    <property type="match status" value="1"/>
</dbReference>
<dbReference type="Pfam" id="PF01494">
    <property type="entry name" value="FAD_binding_3"/>
    <property type="match status" value="1"/>
</dbReference>
<dbReference type="InterPro" id="IPR002938">
    <property type="entry name" value="FAD-bd"/>
</dbReference>
<dbReference type="PRINTS" id="PR00420">
    <property type="entry name" value="RNGMNOXGNASE"/>
</dbReference>
<dbReference type="PANTHER" id="PTHR13789:SF318">
    <property type="entry name" value="GERANYLGERANYL DIPHOSPHATE REDUCTASE"/>
    <property type="match status" value="1"/>
</dbReference>
<dbReference type="SUPFAM" id="SSF54373">
    <property type="entry name" value="FAD-linked reductases, C-terminal domain"/>
    <property type="match status" value="1"/>
</dbReference>
<dbReference type="PANTHER" id="PTHR13789">
    <property type="entry name" value="MONOOXYGENASE"/>
    <property type="match status" value="1"/>
</dbReference>
<evidence type="ECO:0000259" key="7">
    <source>
        <dbReference type="Pfam" id="PF01494"/>
    </source>
</evidence>
<feature type="region of interest" description="Disordered" evidence="6">
    <location>
        <begin position="1"/>
        <end position="22"/>
    </location>
</feature>
<evidence type="ECO:0000256" key="1">
    <source>
        <dbReference type="ARBA" id="ARBA00001974"/>
    </source>
</evidence>
<evidence type="ECO:0000256" key="2">
    <source>
        <dbReference type="ARBA" id="ARBA00022630"/>
    </source>
</evidence>
<evidence type="ECO:0000313" key="8">
    <source>
        <dbReference type="EMBL" id="RST83510.1"/>
    </source>
</evidence>
<dbReference type="Proteomes" id="UP000278398">
    <property type="component" value="Unassembled WGS sequence"/>
</dbReference>
<keyword evidence="9" id="KW-1185">Reference proteome</keyword>
<dbReference type="GO" id="GO:0071949">
    <property type="term" value="F:FAD binding"/>
    <property type="evidence" value="ECO:0007669"/>
    <property type="project" value="InterPro"/>
</dbReference>
<evidence type="ECO:0000313" key="9">
    <source>
        <dbReference type="Proteomes" id="UP000278398"/>
    </source>
</evidence>